<organism evidence="9">
    <name type="scientific">Hemiselmis andersenii</name>
    <name type="common">Cryptophyte alga</name>
    <dbReference type="NCBI Taxonomy" id="464988"/>
    <lineage>
        <taxon>Eukaryota</taxon>
        <taxon>Cryptophyceae</taxon>
        <taxon>Cryptomonadales</taxon>
        <taxon>Hemiselmidaceae</taxon>
        <taxon>Hemiselmis</taxon>
    </lineage>
</organism>
<keyword evidence="4 7" id="KW-1133">Transmembrane helix</keyword>
<evidence type="ECO:0000256" key="2">
    <source>
        <dbReference type="ARBA" id="ARBA00022679"/>
    </source>
</evidence>
<feature type="transmembrane region" description="Helical" evidence="7">
    <location>
        <begin position="38"/>
        <end position="65"/>
    </location>
</feature>
<comment type="domain">
    <text evidence="7">The DHHC domain is required for palmitoyltransferase activity.</text>
</comment>
<comment type="similarity">
    <text evidence="7">Belongs to the DHHC palmitoyltransferase family.</text>
</comment>
<dbReference type="EC" id="2.3.1.225" evidence="7"/>
<keyword evidence="2 7" id="KW-0808">Transferase</keyword>
<dbReference type="Pfam" id="PF01529">
    <property type="entry name" value="DHHC"/>
    <property type="match status" value="1"/>
</dbReference>
<evidence type="ECO:0000256" key="6">
    <source>
        <dbReference type="ARBA" id="ARBA00023315"/>
    </source>
</evidence>
<gene>
    <name evidence="9" type="ORF">HAND1043_LOCUS13253</name>
</gene>
<proteinExistence type="inferred from homology"/>
<dbReference type="InterPro" id="IPR001594">
    <property type="entry name" value="Palmitoyltrfase_DHHC"/>
</dbReference>
<comment type="catalytic activity">
    <reaction evidence="7">
        <text>L-cysteinyl-[protein] + hexadecanoyl-CoA = S-hexadecanoyl-L-cysteinyl-[protein] + CoA</text>
        <dbReference type="Rhea" id="RHEA:36683"/>
        <dbReference type="Rhea" id="RHEA-COMP:10131"/>
        <dbReference type="Rhea" id="RHEA-COMP:11032"/>
        <dbReference type="ChEBI" id="CHEBI:29950"/>
        <dbReference type="ChEBI" id="CHEBI:57287"/>
        <dbReference type="ChEBI" id="CHEBI:57379"/>
        <dbReference type="ChEBI" id="CHEBI:74151"/>
        <dbReference type="EC" id="2.3.1.225"/>
    </reaction>
</comment>
<comment type="subcellular location">
    <subcellularLocation>
        <location evidence="1">Membrane</location>
        <topology evidence="1">Multi-pass membrane protein</topology>
    </subcellularLocation>
</comment>
<feature type="transmembrane region" description="Helical" evidence="7">
    <location>
        <begin position="77"/>
        <end position="106"/>
    </location>
</feature>
<evidence type="ECO:0000256" key="7">
    <source>
        <dbReference type="RuleBase" id="RU079119"/>
    </source>
</evidence>
<evidence type="ECO:0000256" key="3">
    <source>
        <dbReference type="ARBA" id="ARBA00022692"/>
    </source>
</evidence>
<evidence type="ECO:0000256" key="4">
    <source>
        <dbReference type="ARBA" id="ARBA00022989"/>
    </source>
</evidence>
<evidence type="ECO:0000256" key="5">
    <source>
        <dbReference type="ARBA" id="ARBA00023136"/>
    </source>
</evidence>
<name>A0A7S0XWA3_HEMAN</name>
<dbReference type="GO" id="GO:0016020">
    <property type="term" value="C:membrane"/>
    <property type="evidence" value="ECO:0007669"/>
    <property type="project" value="UniProtKB-SubCell"/>
</dbReference>
<keyword evidence="5 7" id="KW-0472">Membrane</keyword>
<dbReference type="PROSITE" id="PS50216">
    <property type="entry name" value="DHHC"/>
    <property type="match status" value="1"/>
</dbReference>
<dbReference type="PANTHER" id="PTHR12246">
    <property type="entry name" value="PALMITOYLTRANSFERASE ZDHHC16"/>
    <property type="match status" value="1"/>
</dbReference>
<reference evidence="9" key="1">
    <citation type="submission" date="2021-01" db="EMBL/GenBank/DDBJ databases">
        <authorList>
            <person name="Corre E."/>
            <person name="Pelletier E."/>
            <person name="Niang G."/>
            <person name="Scheremetjew M."/>
            <person name="Finn R."/>
            <person name="Kale V."/>
            <person name="Holt S."/>
            <person name="Cochrane G."/>
            <person name="Meng A."/>
            <person name="Brown T."/>
            <person name="Cohen L."/>
        </authorList>
    </citation>
    <scope>NUCLEOTIDE SEQUENCE</scope>
    <source>
        <strain evidence="9">CCMP441</strain>
    </source>
</reference>
<sequence>MYRPPRAHHCSTCGKCVLRMDHHCPWVNNCVGAANTKFFVLFLLYATLACFYYALLVFFFLVNFFKGKTLLHMKDLGAWLGLILCTVIVVFCLSLMVAGLFGWNVWLVARNETSQENYDKEVASAKARRPVRHPYDLGCVRNIKAVMGPHPWLWLVPVGPVGNILRYEKNRDFDEAEMKPLHGDLAV</sequence>
<evidence type="ECO:0000313" key="9">
    <source>
        <dbReference type="EMBL" id="CAD8746756.1"/>
    </source>
</evidence>
<keyword evidence="3 7" id="KW-0812">Transmembrane</keyword>
<dbReference type="GO" id="GO:0019706">
    <property type="term" value="F:protein-cysteine S-palmitoyltransferase activity"/>
    <property type="evidence" value="ECO:0007669"/>
    <property type="project" value="UniProtKB-EC"/>
</dbReference>
<accession>A0A7S0XWA3</accession>
<dbReference type="EMBL" id="HBFK01021410">
    <property type="protein sequence ID" value="CAD8746756.1"/>
    <property type="molecule type" value="Transcribed_RNA"/>
</dbReference>
<keyword evidence="6 7" id="KW-0012">Acyltransferase</keyword>
<feature type="domain" description="Palmitoyltransferase DHHC" evidence="8">
    <location>
        <begin position="1"/>
        <end position="120"/>
    </location>
</feature>
<dbReference type="AlphaFoldDB" id="A0A7S0XWA3"/>
<evidence type="ECO:0000256" key="1">
    <source>
        <dbReference type="ARBA" id="ARBA00004141"/>
    </source>
</evidence>
<protein>
    <recommendedName>
        <fullName evidence="7">Palmitoyltransferase</fullName>
        <ecNumber evidence="7">2.3.1.225</ecNumber>
    </recommendedName>
</protein>
<dbReference type="InterPro" id="IPR039859">
    <property type="entry name" value="PFA4/ZDH16/20/ERF2-like"/>
</dbReference>
<evidence type="ECO:0000259" key="8">
    <source>
        <dbReference type="Pfam" id="PF01529"/>
    </source>
</evidence>